<evidence type="ECO:0000313" key="2">
    <source>
        <dbReference type="Proteomes" id="UP001162480"/>
    </source>
</evidence>
<protein>
    <submittedName>
        <fullName evidence="1">Uncharacterized protein</fullName>
    </submittedName>
</protein>
<dbReference type="AlphaFoldDB" id="A0AA36BM49"/>
<gene>
    <name evidence="1" type="ORF">OCTVUL_1B022366</name>
</gene>
<accession>A0AA36BM49</accession>
<sequence>MAENRYKERTSVGKSDRLTCTAVLLISLAPRNVEHYDVLNICLFYYNIYCDSFLSTNIGIITDDFSFLKRNNQIN</sequence>
<reference evidence="1" key="1">
    <citation type="submission" date="2023-08" db="EMBL/GenBank/DDBJ databases">
        <authorList>
            <person name="Alioto T."/>
            <person name="Alioto T."/>
            <person name="Gomez Garrido J."/>
        </authorList>
    </citation>
    <scope>NUCLEOTIDE SEQUENCE</scope>
</reference>
<proteinExistence type="predicted"/>
<dbReference type="Proteomes" id="UP001162480">
    <property type="component" value="Chromosome 19"/>
</dbReference>
<evidence type="ECO:0000313" key="1">
    <source>
        <dbReference type="EMBL" id="CAI9736945.1"/>
    </source>
</evidence>
<dbReference type="EMBL" id="OX597832">
    <property type="protein sequence ID" value="CAI9736945.1"/>
    <property type="molecule type" value="Genomic_DNA"/>
</dbReference>
<keyword evidence="2" id="KW-1185">Reference proteome</keyword>
<organism evidence="1 2">
    <name type="scientific">Octopus vulgaris</name>
    <name type="common">Common octopus</name>
    <dbReference type="NCBI Taxonomy" id="6645"/>
    <lineage>
        <taxon>Eukaryota</taxon>
        <taxon>Metazoa</taxon>
        <taxon>Spiralia</taxon>
        <taxon>Lophotrochozoa</taxon>
        <taxon>Mollusca</taxon>
        <taxon>Cephalopoda</taxon>
        <taxon>Coleoidea</taxon>
        <taxon>Octopodiformes</taxon>
        <taxon>Octopoda</taxon>
        <taxon>Incirrata</taxon>
        <taxon>Octopodidae</taxon>
        <taxon>Octopus</taxon>
    </lineage>
</organism>
<name>A0AA36BM49_OCTVU</name>